<name>A0A8J6JF93_9FIRM</name>
<dbReference type="RefSeq" id="WP_186908026.1">
    <property type="nucleotide sequence ID" value="NZ_JACOPP010000013.1"/>
</dbReference>
<dbReference type="EMBL" id="JACOPP010000013">
    <property type="protein sequence ID" value="MBC5734139.1"/>
    <property type="molecule type" value="Genomic_DNA"/>
</dbReference>
<reference evidence="2" key="1">
    <citation type="submission" date="2020-08" db="EMBL/GenBank/DDBJ databases">
        <title>Genome public.</title>
        <authorList>
            <person name="Liu C."/>
            <person name="Sun Q."/>
        </authorList>
    </citation>
    <scope>NUCLEOTIDE SEQUENCE</scope>
    <source>
        <strain evidence="2">NSJ-51</strain>
    </source>
</reference>
<sequence>MTLLELSVDYRASAAALRERTALLEQQLEQSRDEAERLMLTDRIRTLGIMWRETRDLAVLCEHYYDRGYRRNARYTL</sequence>
<dbReference type="Proteomes" id="UP000661435">
    <property type="component" value="Unassembled WGS sequence"/>
</dbReference>
<comment type="caution">
    <text evidence="2">The sequence shown here is derived from an EMBL/GenBank/DDBJ whole genome shotgun (WGS) entry which is preliminary data.</text>
</comment>
<organism evidence="2 3">
    <name type="scientific">Lawsonibacter hominis</name>
    <dbReference type="NCBI Taxonomy" id="2763053"/>
    <lineage>
        <taxon>Bacteria</taxon>
        <taxon>Bacillati</taxon>
        <taxon>Bacillota</taxon>
        <taxon>Clostridia</taxon>
        <taxon>Eubacteriales</taxon>
        <taxon>Oscillospiraceae</taxon>
        <taxon>Lawsonibacter</taxon>
    </lineage>
</organism>
<keyword evidence="3" id="KW-1185">Reference proteome</keyword>
<evidence type="ECO:0000313" key="3">
    <source>
        <dbReference type="Proteomes" id="UP000661435"/>
    </source>
</evidence>
<feature type="coiled-coil region" evidence="1">
    <location>
        <begin position="14"/>
        <end position="41"/>
    </location>
</feature>
<dbReference type="AlphaFoldDB" id="A0A8J6JF93"/>
<evidence type="ECO:0000256" key="1">
    <source>
        <dbReference type="SAM" id="Coils"/>
    </source>
</evidence>
<gene>
    <name evidence="2" type="ORF">H8S57_10440</name>
</gene>
<proteinExistence type="predicted"/>
<keyword evidence="1" id="KW-0175">Coiled coil</keyword>
<evidence type="ECO:0000313" key="2">
    <source>
        <dbReference type="EMBL" id="MBC5734139.1"/>
    </source>
</evidence>
<protein>
    <submittedName>
        <fullName evidence="2">Uncharacterized protein</fullName>
    </submittedName>
</protein>
<accession>A0A8J6JF93</accession>